<name>A0A2X3J117_KLEPN</name>
<dbReference type="NCBIfam" id="NF009395">
    <property type="entry name" value="PRK12755.1"/>
    <property type="match status" value="1"/>
</dbReference>
<dbReference type="SUPFAM" id="SSF51569">
    <property type="entry name" value="Aldolase"/>
    <property type="match status" value="1"/>
</dbReference>
<protein>
    <recommendedName>
        <fullName evidence="4">3-deoxy-7-phosphoheptulonate synthase</fullName>
        <ecNumber evidence="4">2.5.1.54</ecNumber>
    </recommendedName>
    <alternativeName>
        <fullName evidence="10">3-deoxy-D-arabino-heptulosonate 7-phosphate synthase</fullName>
    </alternativeName>
    <alternativeName>
        <fullName evidence="9">DAHP synthase</fullName>
    </alternativeName>
    <alternativeName>
        <fullName evidence="8">Phospho-2-keto-3-deoxyheptonate aldolase</fullName>
    </alternativeName>
</protein>
<comment type="similarity">
    <text evidence="3">Belongs to the class-I DAHP synthase family.</text>
</comment>
<dbReference type="UniPathway" id="UPA00053">
    <property type="reaction ID" value="UER00084"/>
</dbReference>
<comment type="catalytic activity">
    <reaction evidence="11">
        <text>D-erythrose 4-phosphate + phosphoenolpyruvate + H2O = 7-phospho-2-dehydro-3-deoxy-D-arabino-heptonate + phosphate</text>
        <dbReference type="Rhea" id="RHEA:14717"/>
        <dbReference type="ChEBI" id="CHEBI:15377"/>
        <dbReference type="ChEBI" id="CHEBI:16897"/>
        <dbReference type="ChEBI" id="CHEBI:43474"/>
        <dbReference type="ChEBI" id="CHEBI:58394"/>
        <dbReference type="ChEBI" id="CHEBI:58702"/>
        <dbReference type="EC" id="2.5.1.54"/>
    </reaction>
</comment>
<comment type="pathway">
    <text evidence="2">Metabolic intermediate biosynthesis; chorismate biosynthesis; chorismate from D-erythrose 4-phosphate and phosphoenolpyruvate: step 1/7.</text>
</comment>
<evidence type="ECO:0000256" key="1">
    <source>
        <dbReference type="ARBA" id="ARBA00003726"/>
    </source>
</evidence>
<evidence type="ECO:0000313" key="14">
    <source>
        <dbReference type="Proteomes" id="UP000250675"/>
    </source>
</evidence>
<dbReference type="NCBIfam" id="NF006723">
    <property type="entry name" value="PRK09261.1-1"/>
    <property type="match status" value="1"/>
</dbReference>
<reference evidence="13 14" key="1">
    <citation type="submission" date="2018-06" db="EMBL/GenBank/DDBJ databases">
        <authorList>
            <consortium name="Pathogen Informatics"/>
            <person name="Doyle S."/>
        </authorList>
    </citation>
    <scope>NUCLEOTIDE SEQUENCE [LARGE SCALE GENOMIC DNA]</scope>
    <source>
        <strain evidence="13 14">NCTC9645</strain>
    </source>
</reference>
<dbReference type="NCBIfam" id="NF009396">
    <property type="entry name" value="PRK12756.1"/>
    <property type="match status" value="1"/>
</dbReference>
<proteinExistence type="inferred from homology"/>
<dbReference type="NCBIfam" id="TIGR00034">
    <property type="entry name" value="aroFGH"/>
    <property type="match status" value="1"/>
</dbReference>
<dbReference type="Pfam" id="PF00793">
    <property type="entry name" value="DAHP_synth_1"/>
    <property type="match status" value="1"/>
</dbReference>
<evidence type="ECO:0000256" key="7">
    <source>
        <dbReference type="ARBA" id="ARBA00023141"/>
    </source>
</evidence>
<dbReference type="FunFam" id="3.20.20.70:FF:000005">
    <property type="entry name" value="Phospho-2-dehydro-3-deoxyheptonate aldolase"/>
    <property type="match status" value="1"/>
</dbReference>
<dbReference type="GO" id="GO:0005737">
    <property type="term" value="C:cytoplasm"/>
    <property type="evidence" value="ECO:0007669"/>
    <property type="project" value="TreeGrafter"/>
</dbReference>
<gene>
    <name evidence="13" type="primary">aroG_3</name>
    <name evidence="13" type="ORF">NCTC9645_06786</name>
</gene>
<dbReference type="GO" id="GO:0009073">
    <property type="term" value="P:aromatic amino acid family biosynthetic process"/>
    <property type="evidence" value="ECO:0007669"/>
    <property type="project" value="UniProtKB-KW"/>
</dbReference>
<dbReference type="AlphaFoldDB" id="A0A2X3J117"/>
<evidence type="ECO:0000256" key="6">
    <source>
        <dbReference type="ARBA" id="ARBA00022679"/>
    </source>
</evidence>
<dbReference type="GO" id="GO:0003849">
    <property type="term" value="F:3-deoxy-7-phosphoheptulonate synthase activity"/>
    <property type="evidence" value="ECO:0007669"/>
    <property type="project" value="UniProtKB-EC"/>
</dbReference>
<dbReference type="PANTHER" id="PTHR21225">
    <property type="entry name" value="PHOSPHO-2-DEHYDRO-3-DEOXYHEPTONATE ALDOLASE DAHP SYNTHETASE"/>
    <property type="match status" value="1"/>
</dbReference>
<dbReference type="InterPro" id="IPR013785">
    <property type="entry name" value="Aldolase_TIM"/>
</dbReference>
<evidence type="ECO:0000256" key="4">
    <source>
        <dbReference type="ARBA" id="ARBA00012694"/>
    </source>
</evidence>
<keyword evidence="5" id="KW-0028">Amino-acid biosynthesis</keyword>
<dbReference type="GO" id="GO:0009423">
    <property type="term" value="P:chorismate biosynthetic process"/>
    <property type="evidence" value="ECO:0007669"/>
    <property type="project" value="UniProtKB-UniPathway"/>
</dbReference>
<dbReference type="Proteomes" id="UP000250675">
    <property type="component" value="Unassembled WGS sequence"/>
</dbReference>
<dbReference type="InterPro" id="IPR006218">
    <property type="entry name" value="DAHP1/KDSA"/>
</dbReference>
<evidence type="ECO:0000256" key="8">
    <source>
        <dbReference type="ARBA" id="ARBA00031111"/>
    </source>
</evidence>
<dbReference type="Gene3D" id="3.20.20.70">
    <property type="entry name" value="Aldolase class I"/>
    <property type="match status" value="1"/>
</dbReference>
<evidence type="ECO:0000256" key="2">
    <source>
        <dbReference type="ARBA" id="ARBA00004688"/>
    </source>
</evidence>
<evidence type="ECO:0000259" key="12">
    <source>
        <dbReference type="Pfam" id="PF00793"/>
    </source>
</evidence>
<dbReference type="PANTHER" id="PTHR21225:SF12">
    <property type="entry name" value="PHOSPHO-2-DEHYDRO-3-DEOXYHEPTONATE ALDOLASE, TYROSINE-INHIBITED"/>
    <property type="match status" value="1"/>
</dbReference>
<evidence type="ECO:0000256" key="5">
    <source>
        <dbReference type="ARBA" id="ARBA00022605"/>
    </source>
</evidence>
<evidence type="ECO:0000256" key="11">
    <source>
        <dbReference type="ARBA" id="ARBA00047508"/>
    </source>
</evidence>
<accession>A0A2X3J117</accession>
<evidence type="ECO:0000313" key="13">
    <source>
        <dbReference type="EMBL" id="SQC88635.1"/>
    </source>
</evidence>
<evidence type="ECO:0000256" key="3">
    <source>
        <dbReference type="ARBA" id="ARBA00007985"/>
    </source>
</evidence>
<evidence type="ECO:0000256" key="10">
    <source>
        <dbReference type="ARBA" id="ARBA00032193"/>
    </source>
</evidence>
<dbReference type="GO" id="GO:0042802">
    <property type="term" value="F:identical protein binding"/>
    <property type="evidence" value="ECO:0007669"/>
    <property type="project" value="UniProtKB-ARBA"/>
</dbReference>
<organism evidence="13 14">
    <name type="scientific">Klebsiella pneumoniae</name>
    <dbReference type="NCBI Taxonomy" id="573"/>
    <lineage>
        <taxon>Bacteria</taxon>
        <taxon>Pseudomonadati</taxon>
        <taxon>Pseudomonadota</taxon>
        <taxon>Gammaproteobacteria</taxon>
        <taxon>Enterobacterales</taxon>
        <taxon>Enterobacteriaceae</taxon>
        <taxon>Klebsiella/Raoultella group</taxon>
        <taxon>Klebsiella</taxon>
        <taxon>Klebsiella pneumoniae complex</taxon>
    </lineage>
</organism>
<dbReference type="GO" id="GO:0008652">
    <property type="term" value="P:amino acid biosynthetic process"/>
    <property type="evidence" value="ECO:0007669"/>
    <property type="project" value="UniProtKB-KW"/>
</dbReference>
<keyword evidence="6 13" id="KW-0808">Transferase</keyword>
<sequence length="587" mass="64339">MVIGPCSIHDPAAAKEYAARLLTLREALKGELEIVMRVYFEKPRTTVGWKGLINDPHMDNSFRINDGLRIARKLLLDINDSGLPAAGEFLDMITPQYVADLMSWGAIGARTTESQVHRELASGLSCPVGFKNGTDGTIKVAIDAINAAGAPHCFLSVTKWGHSAIVNTSGNGDCHIILRGGKEPNYSAKHVAEVKIGLAKAGLPAQVMIDFSHANSSKQFKKQMEVGADVCQQIAGGERAIMGVMIESHLVEGNQSLESGEPLTYGKSVTDACIGWEDTETILRQLAEAVKPAAAKLLRASAGHKKSVEISTLFCSHQEKLLRFTLVGDGSSFRRDLFRVTQIVMFDRLEVFIELIYQRYAGRDVQFEDLVFAHVVEVFHQRAQGVTVSGDDHALTAFQARQNGFVPVRHDAVDGQRQAFSGRQFGVGQFCIARIVARVALVVFGQLRRSDSEAATPLFNLLVTIFLSGFRFVQALQRAVMTFVQLPGFLNRQPGLIQFVQHVPQGVDGTFQHGGISKIKAEAFSLQQLTRCFRFANAFLGQIHVVPTGEAVFVVPLAFAMTNQYQLSYSHSLTPLYTPSLAPRTVR</sequence>
<comment type="function">
    <text evidence="1">Stereospecific condensation of phosphoenolpyruvate (PEP) and D-erythrose-4-phosphate (E4P) giving rise to 3-deoxy-D-arabino-heptulosonate-7-phosphate (DAHP).</text>
</comment>
<dbReference type="InterPro" id="IPR006219">
    <property type="entry name" value="DAHP_synth_1"/>
</dbReference>
<evidence type="ECO:0000256" key="9">
    <source>
        <dbReference type="ARBA" id="ARBA00031349"/>
    </source>
</evidence>
<keyword evidence="7" id="KW-0057">Aromatic amino acid biosynthesis</keyword>
<feature type="domain" description="DAHP synthetase I/KDSA" evidence="12">
    <location>
        <begin position="1"/>
        <end position="283"/>
    </location>
</feature>
<dbReference type="EC" id="2.5.1.54" evidence="4"/>
<dbReference type="EMBL" id="UASO01000012">
    <property type="protein sequence ID" value="SQC88635.1"/>
    <property type="molecule type" value="Genomic_DNA"/>
</dbReference>